<dbReference type="PIRSF" id="PIRSF031982">
    <property type="entry name" value="UCP031982_abhydr"/>
    <property type="match status" value="1"/>
</dbReference>
<dbReference type="EMBL" id="MTHB01000256">
    <property type="protein sequence ID" value="OXC73138.1"/>
    <property type="molecule type" value="Genomic_DNA"/>
</dbReference>
<dbReference type="InterPro" id="IPR050261">
    <property type="entry name" value="FrsA_esterase"/>
</dbReference>
<dbReference type="SUPFAM" id="SSF53474">
    <property type="entry name" value="alpha/beta-Hydrolases"/>
    <property type="match status" value="1"/>
</dbReference>
<sequence length="333" mass="35560">MHRVTADPTASLRDAQHRTELRITVWYPAAADAAEREITVGAPGAAIFRVGSVAPDAAFASDTERHPVILFSHGYGGTARLMGWFGIALARDGYIVVSVDHPGNNGLDTMTPAGAALWWDRAEDLRLALQTVAEDPVIGPHMDLSRVGAAGFSAGGFTALVAAGARVDRAHFARFCDANPDDGVCRAQPESNFTAQDYAQLFKRPEIQAELSRAADDHSIKQVRAAFVMAPALVQALQPASLEHLPKPVEIMLGDLDTTAPPATNGLVAIRMIPNASLTELSGVGHRDFLSTCTKLGLAKVPICKTRVPQDDTHAQAIKAAEVFFDRQLGVSR</sequence>
<name>A0A226WRA4_CABSO</name>
<protein>
    <submittedName>
        <fullName evidence="1">Putative lipoprotein signal peptide</fullName>
    </submittedName>
</protein>
<comment type="caution">
    <text evidence="1">The sequence shown here is derived from an EMBL/GenBank/DDBJ whole genome shotgun (WGS) entry which is preliminary data.</text>
</comment>
<dbReference type="InterPro" id="IPR029058">
    <property type="entry name" value="AB_hydrolase_fold"/>
</dbReference>
<evidence type="ECO:0000313" key="1">
    <source>
        <dbReference type="EMBL" id="OXC73138.1"/>
    </source>
</evidence>
<dbReference type="InterPro" id="IPR016986">
    <property type="entry name" value="UCP031982_abhydr"/>
</dbReference>
<dbReference type="Proteomes" id="UP000214720">
    <property type="component" value="Unassembled WGS sequence"/>
</dbReference>
<dbReference type="PANTHER" id="PTHR22946">
    <property type="entry name" value="DIENELACTONE HYDROLASE DOMAIN-CONTAINING PROTEIN-RELATED"/>
    <property type="match status" value="1"/>
</dbReference>
<organism evidence="1 2">
    <name type="scientific">Caballeronia sordidicola</name>
    <name type="common">Burkholderia sordidicola</name>
    <dbReference type="NCBI Taxonomy" id="196367"/>
    <lineage>
        <taxon>Bacteria</taxon>
        <taxon>Pseudomonadati</taxon>
        <taxon>Pseudomonadota</taxon>
        <taxon>Betaproteobacteria</taxon>
        <taxon>Burkholderiales</taxon>
        <taxon>Burkholderiaceae</taxon>
        <taxon>Caballeronia</taxon>
    </lineage>
</organism>
<accession>A0A226WRA4</accession>
<dbReference type="AlphaFoldDB" id="A0A226WRA4"/>
<gene>
    <name evidence="1" type="ORF">BSU04_37995</name>
</gene>
<proteinExistence type="predicted"/>
<dbReference type="Pfam" id="PF03403">
    <property type="entry name" value="PAF-AH_p_II"/>
    <property type="match status" value="1"/>
</dbReference>
<reference evidence="2" key="1">
    <citation type="submission" date="2017-01" db="EMBL/GenBank/DDBJ databases">
        <title>Genome Analysis of Deinococcus marmoris KOPRI26562.</title>
        <authorList>
            <person name="Kim J.H."/>
            <person name="Oh H.-M."/>
        </authorList>
    </citation>
    <scope>NUCLEOTIDE SEQUENCE [LARGE SCALE GENOMIC DNA]</scope>
    <source>
        <strain evidence="2">PAMC 26633</strain>
    </source>
</reference>
<evidence type="ECO:0000313" key="2">
    <source>
        <dbReference type="Proteomes" id="UP000214720"/>
    </source>
</evidence>
<keyword evidence="1" id="KW-0449">Lipoprotein</keyword>
<dbReference type="Gene3D" id="3.40.50.1820">
    <property type="entry name" value="alpha/beta hydrolase"/>
    <property type="match status" value="1"/>
</dbReference>